<dbReference type="EMBL" id="CP016249">
    <property type="protein sequence ID" value="ANQ08901.1"/>
    <property type="molecule type" value="Genomic_DNA"/>
</dbReference>
<feature type="compositionally biased region" description="Basic and acidic residues" evidence="10">
    <location>
        <begin position="980"/>
        <end position="993"/>
    </location>
</feature>
<feature type="compositionally biased region" description="Basic and acidic residues" evidence="10">
    <location>
        <begin position="596"/>
        <end position="607"/>
    </location>
</feature>
<feature type="compositionally biased region" description="Polar residues" evidence="10">
    <location>
        <begin position="610"/>
        <end position="619"/>
    </location>
</feature>
<dbReference type="SMART" id="SM00891">
    <property type="entry name" value="ERCC4"/>
    <property type="match status" value="1"/>
</dbReference>
<dbReference type="PANTHER" id="PTHR10150:SF0">
    <property type="entry name" value="DNA REPAIR ENDONUCLEASE XPF"/>
    <property type="match status" value="1"/>
</dbReference>
<dbReference type="GO" id="GO:0000014">
    <property type="term" value="F:single-stranded DNA endodeoxyribonuclease activity"/>
    <property type="evidence" value="ECO:0007669"/>
    <property type="project" value="TreeGrafter"/>
</dbReference>
<dbReference type="Gene3D" id="1.10.150.20">
    <property type="entry name" value="5' to 3' exonuclease, C-terminal subdomain"/>
    <property type="match status" value="1"/>
</dbReference>
<accession>A0A1B1E1I1</accession>
<organism evidence="12 13">
    <name type="scientific">Plasmodium coatneyi</name>
    <dbReference type="NCBI Taxonomy" id="208452"/>
    <lineage>
        <taxon>Eukaryota</taxon>
        <taxon>Sar</taxon>
        <taxon>Alveolata</taxon>
        <taxon>Apicomplexa</taxon>
        <taxon>Aconoidasida</taxon>
        <taxon>Haemosporida</taxon>
        <taxon>Plasmodiidae</taxon>
        <taxon>Plasmodium</taxon>
    </lineage>
</organism>
<sequence>MFPLYYEKKIAKKLIQHDSLILLADGFNELNILAIFIFYYQNKCLWYEKCTEEQNIFFQLFGLNIRKRVDGEEDDDEIGRDIPGLGDQSRESDSPQREYVNPPKQVTSAKAKTDSQLGKDKINSLLDSFRYDAQGGGSTREDLPRQERKSDVKSITDDGNDSAAKSETVPPGNQNKLIFILNVSPKEYNLFLKYQLGLYNEISKLDNQFNDSVKINYLKTEYIRNQKSNERIELYIKRGVYFISSNILLIDMLTFKIIPEIIDGIFLCKNHKLIYNMKEVFITELYRKRNKYGFIKGISNNKRLVNSQHITNLTQKLSIKKVYCYPRFHKNVHISLNNNFLQPTIYEINMDLPSDVHTMEESLLNLIHYLNLEIKKYHTFTDFDINALIYSDNAENYTMNYIKTKNLTYNTKKLLKEIIVLAHVLNNLYIYDHVVFDNYLNNIKEADKESIWLYCNEANDVFFLSRERKINFLKAINMNLELDITKQDNVPVVFHKLKHEGKYFHKAYEVKCTQSEFYSWIHELVFRRDIHVKEFKKMSQRRERHSVSPQNTLPSAHKRGANHFQQGDLPKRPKEDSTHEHSNKLSTSNTAASQKEQSEMEQGERYPHMVTSQKGSHSQMKVKIEQHTPDKHDSGVQNEEPHNINGKVNTPDGGTQTDALKASSQDDSPEESQKIKREKRKSDTGEEYPKIDEQSNDPLYNDVTSSAEKKCHAEADKVDYPIAIIVDNFYTQKEIYNLLMHRNDSTVDMNLFRSSEEQMHELYISDNSSNNSSSSSSDDFFQKNQNAMHSNDVDYYIPYKLIKNKATNLNFIKPHVYILCINKNYDMVYTWDSFVEDCSAKIDAINENTQKGSSSFTEEETTRLKKNNASSKRRCDDLFQINEYCGNLDFLELFLMEVKPCRIILTKLDLSIFRNVEIYCARLFQHNVYKLRGESCFPEVMKYEENSWMYDNIGEAQPALKREQGGSPQTASRKQYPHKFAGEDGNKTRSARHFPDRGARTFRTLETLNAASNTVEVFLVFYKNNILYNKYLNDVKVEKTNWLNFIENKNNFRFQVDRNVFNKNKDLFKKVVDSYFVFQKRFRENKKNLFHFNKALCEEFKNFQEVKADEQVENKNAFLNNLNTNYISMEEEEVFMQNYRSKTSKKNDITLSTLDEKTISKIQQVLEKFSIDSFNLNFILYSIFNNTKPIVIVDIRELKSDLSYKLYTSKMHIIPYSLLVGDYVLTKDICVERKTIVDLIQSLNNNRLYNQINQMAKYYSIYVLLIEFNTKHLFYFSSLSDKSSVYTKLIILCLQFSRLKILWSPFSLFTVKLFWSLKINAEQPDIFKSLHIDMTLERDAHQQLGRNSSRDKTHPLPTTQSLPSTEPLPTTQSISMSSKPDGETSQPLPLPHTQEEQPSQSTLEQLDSCADKNSDNENENQSDPYKYETINDLFDKNLNPPPKGEESSYTLKRMDSVTNWNALEILKALPGVTEKNMHLIINNVKSLRDLCEKTVEQLEAYMSKSNAKMLYEFLNTDAT</sequence>
<dbReference type="GeneID" id="30909935"/>
<evidence type="ECO:0000259" key="11">
    <source>
        <dbReference type="SMART" id="SM00891"/>
    </source>
</evidence>
<dbReference type="GO" id="GO:0003697">
    <property type="term" value="F:single-stranded DNA binding"/>
    <property type="evidence" value="ECO:0007669"/>
    <property type="project" value="TreeGrafter"/>
</dbReference>
<keyword evidence="7" id="KW-0238">DNA-binding</keyword>
<keyword evidence="3" id="KW-0540">Nuclease</keyword>
<keyword evidence="9" id="KW-0539">Nucleus</keyword>
<feature type="domain" description="ERCC4" evidence="11">
    <location>
        <begin position="1190"/>
        <end position="1270"/>
    </location>
</feature>
<dbReference type="CDD" id="cd20078">
    <property type="entry name" value="XPF_nuclease_XPF_euk"/>
    <property type="match status" value="1"/>
</dbReference>
<dbReference type="PANTHER" id="PTHR10150">
    <property type="entry name" value="DNA REPAIR ENDONUCLEASE XPF"/>
    <property type="match status" value="1"/>
</dbReference>
<feature type="compositionally biased region" description="Basic and acidic residues" evidence="10">
    <location>
        <begin position="569"/>
        <end position="583"/>
    </location>
</feature>
<dbReference type="GO" id="GO:1901255">
    <property type="term" value="P:nucleotide-excision repair involved in interstrand cross-link repair"/>
    <property type="evidence" value="ECO:0007669"/>
    <property type="project" value="TreeGrafter"/>
</dbReference>
<keyword evidence="5" id="KW-0227">DNA damage</keyword>
<proteinExistence type="inferred from homology"/>
<feature type="region of interest" description="Disordered" evidence="10">
    <location>
        <begin position="537"/>
        <end position="704"/>
    </location>
</feature>
<name>A0A1B1E1I1_9APIC</name>
<comment type="similarity">
    <text evidence="2">Belongs to the XPF family.</text>
</comment>
<evidence type="ECO:0000256" key="3">
    <source>
        <dbReference type="ARBA" id="ARBA00022722"/>
    </source>
</evidence>
<feature type="region of interest" description="Disordered" evidence="10">
    <location>
        <begin position="130"/>
        <end position="169"/>
    </location>
</feature>
<keyword evidence="8" id="KW-0234">DNA repair</keyword>
<dbReference type="RefSeq" id="XP_019915596.1">
    <property type="nucleotide sequence ID" value="XM_020059999.1"/>
</dbReference>
<dbReference type="InterPro" id="IPR010994">
    <property type="entry name" value="RuvA_2-like"/>
</dbReference>
<feature type="compositionally biased region" description="Polar residues" evidence="10">
    <location>
        <begin position="646"/>
        <end position="666"/>
    </location>
</feature>
<feature type="region of interest" description="Disordered" evidence="10">
    <location>
        <begin position="72"/>
        <end position="116"/>
    </location>
</feature>
<feature type="compositionally biased region" description="Basic and acidic residues" evidence="10">
    <location>
        <begin position="139"/>
        <end position="156"/>
    </location>
</feature>
<dbReference type="InterPro" id="IPR006166">
    <property type="entry name" value="ERCC4_domain"/>
</dbReference>
<dbReference type="FunFam" id="3.40.50.10130:FF:000002">
    <property type="entry name" value="DNA repair endonuclease XPF"/>
    <property type="match status" value="1"/>
</dbReference>
<evidence type="ECO:0000256" key="4">
    <source>
        <dbReference type="ARBA" id="ARBA00022759"/>
    </source>
</evidence>
<gene>
    <name evidence="12" type="ORF">PCOAH_00032040</name>
</gene>
<dbReference type="SUPFAM" id="SSF47781">
    <property type="entry name" value="RuvA domain 2-like"/>
    <property type="match status" value="1"/>
</dbReference>
<keyword evidence="6" id="KW-0378">Hydrolase</keyword>
<feature type="compositionally biased region" description="Polar residues" evidence="10">
    <location>
        <begin position="584"/>
        <end position="595"/>
    </location>
</feature>
<reference evidence="13" key="1">
    <citation type="submission" date="2016-06" db="EMBL/GenBank/DDBJ databases">
        <title>First high quality genome sequence of Plasmodium coatneyi using continuous long reads from single molecule, real-time sequencing.</title>
        <authorList>
            <person name="Chien J.-T."/>
            <person name="Pakala S.B."/>
            <person name="Geraldo J.A."/>
            <person name="Lapp S.A."/>
            <person name="Barnwell J.W."/>
            <person name="Kissinger J.C."/>
            <person name="Galinski M.R."/>
            <person name="Humphrey J.C."/>
        </authorList>
    </citation>
    <scope>NUCLEOTIDE SEQUENCE [LARGE SCALE GENOMIC DNA]</scope>
    <source>
        <strain evidence="13">Hackeri</strain>
    </source>
</reference>
<dbReference type="Gene3D" id="3.40.50.10130">
    <property type="match status" value="1"/>
</dbReference>
<dbReference type="KEGG" id="pcot:PCOAH_00032040"/>
<dbReference type="SUPFAM" id="SSF52980">
    <property type="entry name" value="Restriction endonuclease-like"/>
    <property type="match status" value="1"/>
</dbReference>
<evidence type="ECO:0000256" key="10">
    <source>
        <dbReference type="SAM" id="MobiDB-lite"/>
    </source>
</evidence>
<feature type="compositionally biased region" description="Polar residues" evidence="10">
    <location>
        <begin position="1396"/>
        <end position="1405"/>
    </location>
</feature>
<dbReference type="InterPro" id="IPR011335">
    <property type="entry name" value="Restrct_endonuc-II-like"/>
</dbReference>
<feature type="compositionally biased region" description="Basic and acidic residues" evidence="10">
    <location>
        <begin position="671"/>
        <end position="693"/>
    </location>
</feature>
<comment type="subcellular location">
    <subcellularLocation>
        <location evidence="1">Nucleus</location>
    </subcellularLocation>
</comment>
<keyword evidence="13" id="KW-1185">Reference proteome</keyword>
<keyword evidence="4 12" id="KW-0255">Endonuclease</keyword>
<evidence type="ECO:0000256" key="5">
    <source>
        <dbReference type="ARBA" id="ARBA00022763"/>
    </source>
</evidence>
<dbReference type="OrthoDB" id="361020at2759"/>
<dbReference type="Proteomes" id="UP000092716">
    <property type="component" value="Chromosome 11"/>
</dbReference>
<evidence type="ECO:0000256" key="9">
    <source>
        <dbReference type="ARBA" id="ARBA00023242"/>
    </source>
</evidence>
<evidence type="ECO:0000256" key="1">
    <source>
        <dbReference type="ARBA" id="ARBA00004123"/>
    </source>
</evidence>
<feature type="compositionally biased region" description="Basic and acidic residues" evidence="10">
    <location>
        <begin position="622"/>
        <end position="642"/>
    </location>
</feature>
<evidence type="ECO:0000313" key="13">
    <source>
        <dbReference type="Proteomes" id="UP000092716"/>
    </source>
</evidence>
<evidence type="ECO:0000256" key="7">
    <source>
        <dbReference type="ARBA" id="ARBA00023125"/>
    </source>
</evidence>
<evidence type="ECO:0000256" key="2">
    <source>
        <dbReference type="ARBA" id="ARBA00010015"/>
    </source>
</evidence>
<dbReference type="VEuPathDB" id="PlasmoDB:PCOAH_00032040"/>
<evidence type="ECO:0000256" key="6">
    <source>
        <dbReference type="ARBA" id="ARBA00022801"/>
    </source>
</evidence>
<feature type="region of interest" description="Disordered" evidence="10">
    <location>
        <begin position="1342"/>
        <end position="1425"/>
    </location>
</feature>
<evidence type="ECO:0000256" key="8">
    <source>
        <dbReference type="ARBA" id="ARBA00023204"/>
    </source>
</evidence>
<feature type="region of interest" description="Disordered" evidence="10">
    <location>
        <begin position="960"/>
        <end position="993"/>
    </location>
</feature>
<dbReference type="GO" id="GO:0000110">
    <property type="term" value="C:nucleotide-excision repair factor 1 complex"/>
    <property type="evidence" value="ECO:0007669"/>
    <property type="project" value="TreeGrafter"/>
</dbReference>
<feature type="compositionally biased region" description="Polar residues" evidence="10">
    <location>
        <begin position="1356"/>
        <end position="1387"/>
    </location>
</feature>
<dbReference type="GO" id="GO:0000724">
    <property type="term" value="P:double-strand break repair via homologous recombination"/>
    <property type="evidence" value="ECO:0007669"/>
    <property type="project" value="TreeGrafter"/>
</dbReference>
<dbReference type="Pfam" id="PF02732">
    <property type="entry name" value="ERCC4"/>
    <property type="match status" value="1"/>
</dbReference>
<dbReference type="GO" id="GO:0003684">
    <property type="term" value="F:damaged DNA binding"/>
    <property type="evidence" value="ECO:0007669"/>
    <property type="project" value="TreeGrafter"/>
</dbReference>
<protein>
    <submittedName>
        <fullName evidence="12">DNA repair endonuclease</fullName>
    </submittedName>
</protein>
<evidence type="ECO:0000313" key="12">
    <source>
        <dbReference type="EMBL" id="ANQ08901.1"/>
    </source>
</evidence>
<dbReference type="GO" id="GO:0000712">
    <property type="term" value="P:resolution of meiotic recombination intermediates"/>
    <property type="evidence" value="ECO:0007669"/>
    <property type="project" value="TreeGrafter"/>
</dbReference>
<dbReference type="InterPro" id="IPR047520">
    <property type="entry name" value="XPF_nuclease"/>
</dbReference>